<sequence>MTVSVAPPAGWRLRVHESLSSTSDLLKQLAEAGEPEGLAVLARRQSGGRGRDGRVWESPVGNLYFSLLLRPGGPARDAGKWALLAALVMAEGVAPFTPNPAELRLKWPNDVLLGEAKLAGVLCESAATPAGELDWLIMGIGVNLAAPPALPDRPTASLGAIPPEQVAVSMLFALERLRGLWRVEGFDAVRAAWMARGPALQAPLTLRGGRSGHYAGLAEDGSLLLATEGRVQAVTTGEVAYREAG</sequence>
<feature type="domain" description="BPL/LPL catalytic" evidence="2">
    <location>
        <begin position="1"/>
        <end position="182"/>
    </location>
</feature>
<dbReference type="Pfam" id="PF03099">
    <property type="entry name" value="BPL_LplA_LipB"/>
    <property type="match status" value="1"/>
</dbReference>
<dbReference type="InterPro" id="IPR004408">
    <property type="entry name" value="Biotin_CoA_COase_ligase"/>
</dbReference>
<dbReference type="Proteomes" id="UP000689967">
    <property type="component" value="Unassembled WGS sequence"/>
</dbReference>
<dbReference type="GO" id="GO:0004077">
    <property type="term" value="F:biotin--[biotin carboxyl-carrier protein] ligase activity"/>
    <property type="evidence" value="ECO:0007669"/>
    <property type="project" value="UniProtKB-EC"/>
</dbReference>
<evidence type="ECO:0000256" key="1">
    <source>
        <dbReference type="ARBA" id="ARBA00022598"/>
    </source>
</evidence>
<dbReference type="EMBL" id="JAERQM010000011">
    <property type="protein sequence ID" value="MBU8547070.1"/>
    <property type="molecule type" value="Genomic_DNA"/>
</dbReference>
<dbReference type="NCBIfam" id="TIGR00121">
    <property type="entry name" value="birA_ligase"/>
    <property type="match status" value="1"/>
</dbReference>
<dbReference type="CDD" id="cd16442">
    <property type="entry name" value="BPL"/>
    <property type="match status" value="1"/>
</dbReference>
<dbReference type="PANTHER" id="PTHR12835:SF5">
    <property type="entry name" value="BIOTIN--PROTEIN LIGASE"/>
    <property type="match status" value="1"/>
</dbReference>
<gene>
    <name evidence="3" type="ORF">JJQ90_25345</name>
</gene>
<accession>A0ABS6HEB6</accession>
<dbReference type="RefSeq" id="WP_216879095.1">
    <property type="nucleotide sequence ID" value="NZ_JAERQM010000011.1"/>
</dbReference>
<keyword evidence="1 3" id="KW-0436">Ligase</keyword>
<dbReference type="PANTHER" id="PTHR12835">
    <property type="entry name" value="BIOTIN PROTEIN LIGASE"/>
    <property type="match status" value="1"/>
</dbReference>
<name>A0ABS6HEB6_9PROT</name>
<dbReference type="PROSITE" id="PS51733">
    <property type="entry name" value="BPL_LPL_CATALYTIC"/>
    <property type="match status" value="1"/>
</dbReference>
<evidence type="ECO:0000313" key="4">
    <source>
        <dbReference type="Proteomes" id="UP000689967"/>
    </source>
</evidence>
<evidence type="ECO:0000313" key="3">
    <source>
        <dbReference type="EMBL" id="MBU8547070.1"/>
    </source>
</evidence>
<organism evidence="3 4">
    <name type="scientific">Falsiroseomonas oleicola</name>
    <dbReference type="NCBI Taxonomy" id="2801474"/>
    <lineage>
        <taxon>Bacteria</taxon>
        <taxon>Pseudomonadati</taxon>
        <taxon>Pseudomonadota</taxon>
        <taxon>Alphaproteobacteria</taxon>
        <taxon>Acetobacterales</taxon>
        <taxon>Roseomonadaceae</taxon>
        <taxon>Falsiroseomonas</taxon>
    </lineage>
</organism>
<reference evidence="3 4" key="1">
    <citation type="submission" date="2021-01" db="EMBL/GenBank/DDBJ databases">
        <title>Roseomonas sp. nov, a bacterium isolated from an oil production mixture in Yumen Oilfield.</title>
        <authorList>
            <person name="Wu D."/>
        </authorList>
    </citation>
    <scope>NUCLEOTIDE SEQUENCE [LARGE SCALE GENOMIC DNA]</scope>
    <source>
        <strain evidence="3 4">ROY-5-3</strain>
    </source>
</reference>
<keyword evidence="4" id="KW-1185">Reference proteome</keyword>
<comment type="caution">
    <text evidence="3">The sequence shown here is derived from an EMBL/GenBank/DDBJ whole genome shotgun (WGS) entry which is preliminary data.</text>
</comment>
<dbReference type="EC" id="6.3.4.15" evidence="3"/>
<protein>
    <submittedName>
        <fullName evidence="3">Biotin--[acetyl-CoA-carboxylase] ligase</fullName>
        <ecNumber evidence="3">6.3.4.15</ecNumber>
    </submittedName>
</protein>
<dbReference type="InterPro" id="IPR004143">
    <property type="entry name" value="BPL_LPL_catalytic"/>
</dbReference>
<evidence type="ECO:0000259" key="2">
    <source>
        <dbReference type="PROSITE" id="PS51733"/>
    </source>
</evidence>
<proteinExistence type="predicted"/>